<feature type="transmembrane region" description="Helical" evidence="8">
    <location>
        <begin position="336"/>
        <end position="355"/>
    </location>
</feature>
<evidence type="ECO:0000313" key="10">
    <source>
        <dbReference type="Proteomes" id="UP001141950"/>
    </source>
</evidence>
<feature type="transmembrane region" description="Helical" evidence="8">
    <location>
        <begin position="302"/>
        <end position="320"/>
    </location>
</feature>
<comment type="caution">
    <text evidence="9">The sequence shown here is derived from an EMBL/GenBank/DDBJ whole genome shotgun (WGS) entry which is preliminary data.</text>
</comment>
<protein>
    <submittedName>
        <fullName evidence="9">Spore germination protein</fullName>
    </submittedName>
</protein>
<feature type="transmembrane region" description="Helical" evidence="8">
    <location>
        <begin position="145"/>
        <end position="164"/>
    </location>
</feature>
<keyword evidence="10" id="KW-1185">Reference proteome</keyword>
<evidence type="ECO:0000256" key="4">
    <source>
        <dbReference type="ARBA" id="ARBA00022544"/>
    </source>
</evidence>
<dbReference type="GO" id="GO:0016020">
    <property type="term" value="C:membrane"/>
    <property type="evidence" value="ECO:0007669"/>
    <property type="project" value="UniProtKB-SubCell"/>
</dbReference>
<feature type="transmembrane region" description="Helical" evidence="8">
    <location>
        <begin position="113"/>
        <end position="136"/>
    </location>
</feature>
<feature type="transmembrane region" description="Helical" evidence="8">
    <location>
        <begin position="270"/>
        <end position="290"/>
    </location>
</feature>
<dbReference type="InterPro" id="IPR004761">
    <property type="entry name" value="Spore_GerAB"/>
</dbReference>
<keyword evidence="6 8" id="KW-1133">Transmembrane helix</keyword>
<feature type="transmembrane region" description="Helical" evidence="8">
    <location>
        <begin position="192"/>
        <end position="209"/>
    </location>
</feature>
<evidence type="ECO:0000313" key="9">
    <source>
        <dbReference type="EMBL" id="MCR2803492.1"/>
    </source>
</evidence>
<keyword evidence="7 8" id="KW-0472">Membrane</keyword>
<dbReference type="GO" id="GO:0009847">
    <property type="term" value="P:spore germination"/>
    <property type="evidence" value="ECO:0007669"/>
    <property type="project" value="InterPro"/>
</dbReference>
<evidence type="ECO:0000256" key="8">
    <source>
        <dbReference type="SAM" id="Phobius"/>
    </source>
</evidence>
<name>A0A9X2MNU3_9BACL</name>
<keyword evidence="3" id="KW-0813">Transport</keyword>
<dbReference type="PANTHER" id="PTHR34975:SF2">
    <property type="entry name" value="SPORE GERMINATION PROTEIN A2"/>
    <property type="match status" value="1"/>
</dbReference>
<reference evidence="9" key="1">
    <citation type="submission" date="2022-08" db="EMBL/GenBank/DDBJ databases">
        <title>The genomic sequence of strain Paenibacillus sp. SCIV0701.</title>
        <authorList>
            <person name="Zhao H."/>
        </authorList>
    </citation>
    <scope>NUCLEOTIDE SEQUENCE</scope>
    <source>
        <strain evidence="9">SCIV0701</strain>
    </source>
</reference>
<dbReference type="PANTHER" id="PTHR34975">
    <property type="entry name" value="SPORE GERMINATION PROTEIN A2"/>
    <property type="match status" value="1"/>
</dbReference>
<comment type="subcellular location">
    <subcellularLocation>
        <location evidence="1">Membrane</location>
        <topology evidence="1">Multi-pass membrane protein</topology>
    </subcellularLocation>
</comment>
<organism evidence="9 10">
    <name type="scientific">Paenibacillus soyae</name>
    <dbReference type="NCBI Taxonomy" id="2969249"/>
    <lineage>
        <taxon>Bacteria</taxon>
        <taxon>Bacillati</taxon>
        <taxon>Bacillota</taxon>
        <taxon>Bacilli</taxon>
        <taxon>Bacillales</taxon>
        <taxon>Paenibacillaceae</taxon>
        <taxon>Paenibacillus</taxon>
    </lineage>
</organism>
<evidence type="ECO:0000256" key="3">
    <source>
        <dbReference type="ARBA" id="ARBA00022448"/>
    </source>
</evidence>
<gene>
    <name evidence="9" type="ORF">NQZ67_06295</name>
</gene>
<evidence type="ECO:0000256" key="1">
    <source>
        <dbReference type="ARBA" id="ARBA00004141"/>
    </source>
</evidence>
<dbReference type="AlphaFoldDB" id="A0A9X2MNU3"/>
<dbReference type="EMBL" id="JANIPJ010000003">
    <property type="protein sequence ID" value="MCR2803492.1"/>
    <property type="molecule type" value="Genomic_DNA"/>
</dbReference>
<feature type="transmembrane region" description="Helical" evidence="8">
    <location>
        <begin position="12"/>
        <end position="29"/>
    </location>
</feature>
<sequence length="364" mass="40488">MTAYKDSISKFGLFIWMIKCQIGIALLSLPSVIQRSADGDSWISVLIAGCIIQLLLLVYWKLYTRFPHLILSEMTVKLFGRIAGKAVNVLSAILYVTIAGYASTLYIRLIKTWLLPLTPAPVILTLILATVVYLAMQSVRAIERFLVITSMLFIVIILFSLMAFTHEVDLSRIMPVGTAGAANIWTGSEKTFLSMLGFEVILYLFARVTSRKSNLLPTISAANLFVTLFYTYFVLLCLIGFSPKALELVREPVLFLFKGISLQLLDRLDLIFLSIWIFAMTTVFVGYLYMAGSSLSGGPKSYKRTVGIGGAVIFGIGYGLNSVERIELITVWIEKVYLGYIIGLPSFMLLVSLLFKKRLAEGTT</sequence>
<dbReference type="RefSeq" id="WP_257443823.1">
    <property type="nucleotide sequence ID" value="NZ_JANIPJ010000003.1"/>
</dbReference>
<evidence type="ECO:0000256" key="7">
    <source>
        <dbReference type="ARBA" id="ARBA00023136"/>
    </source>
</evidence>
<dbReference type="Pfam" id="PF03845">
    <property type="entry name" value="Spore_permease"/>
    <property type="match status" value="1"/>
</dbReference>
<keyword evidence="4" id="KW-0309">Germination</keyword>
<feature type="transmembrane region" description="Helical" evidence="8">
    <location>
        <begin position="41"/>
        <end position="62"/>
    </location>
</feature>
<evidence type="ECO:0000256" key="2">
    <source>
        <dbReference type="ARBA" id="ARBA00007998"/>
    </source>
</evidence>
<feature type="transmembrane region" description="Helical" evidence="8">
    <location>
        <begin position="221"/>
        <end position="241"/>
    </location>
</feature>
<evidence type="ECO:0000256" key="5">
    <source>
        <dbReference type="ARBA" id="ARBA00022692"/>
    </source>
</evidence>
<dbReference type="Gene3D" id="1.20.1740.10">
    <property type="entry name" value="Amino acid/polyamine transporter I"/>
    <property type="match status" value="1"/>
</dbReference>
<accession>A0A9X2MNU3</accession>
<feature type="transmembrane region" description="Helical" evidence="8">
    <location>
        <begin position="82"/>
        <end position="107"/>
    </location>
</feature>
<evidence type="ECO:0000256" key="6">
    <source>
        <dbReference type="ARBA" id="ARBA00022989"/>
    </source>
</evidence>
<comment type="similarity">
    <text evidence="2">Belongs to the amino acid-polyamine-organocation (APC) superfamily. Spore germination protein (SGP) (TC 2.A.3.9) family.</text>
</comment>
<proteinExistence type="inferred from homology"/>
<dbReference type="Proteomes" id="UP001141950">
    <property type="component" value="Unassembled WGS sequence"/>
</dbReference>
<keyword evidence="5 8" id="KW-0812">Transmembrane</keyword>